<keyword evidence="3 5" id="KW-0732">Signal</keyword>
<protein>
    <submittedName>
        <fullName evidence="7">Ribose transport system substrate-binding protein</fullName>
    </submittedName>
</protein>
<evidence type="ECO:0000256" key="3">
    <source>
        <dbReference type="ARBA" id="ARBA00022729"/>
    </source>
</evidence>
<keyword evidence="8" id="KW-1185">Reference proteome</keyword>
<name>A0A1H0IWU3_9ACTN</name>
<dbReference type="Gene3D" id="3.40.50.2300">
    <property type="match status" value="2"/>
</dbReference>
<evidence type="ECO:0000256" key="5">
    <source>
        <dbReference type="SAM" id="SignalP"/>
    </source>
</evidence>
<feature type="chain" id="PRO_5009249178" evidence="5">
    <location>
        <begin position="31"/>
        <end position="364"/>
    </location>
</feature>
<comment type="similarity">
    <text evidence="2">Belongs to the bacterial solute-binding protein 2 family.</text>
</comment>
<evidence type="ECO:0000256" key="2">
    <source>
        <dbReference type="ARBA" id="ARBA00007639"/>
    </source>
</evidence>
<dbReference type="STRING" id="1090615.SAMN04515671_0688"/>
<dbReference type="PANTHER" id="PTHR46847:SF1">
    <property type="entry name" value="D-ALLOSE-BINDING PERIPLASMIC PROTEIN-RELATED"/>
    <property type="match status" value="1"/>
</dbReference>
<proteinExistence type="inferred from homology"/>
<feature type="signal peptide" evidence="5">
    <location>
        <begin position="1"/>
        <end position="30"/>
    </location>
</feature>
<dbReference type="AlphaFoldDB" id="A0A1H0IWU3"/>
<dbReference type="Proteomes" id="UP000198741">
    <property type="component" value="Chromosome I"/>
</dbReference>
<dbReference type="Pfam" id="PF13407">
    <property type="entry name" value="Peripla_BP_4"/>
    <property type="match status" value="1"/>
</dbReference>
<gene>
    <name evidence="7" type="ORF">SAMN04515671_0688</name>
</gene>
<evidence type="ECO:0000256" key="1">
    <source>
        <dbReference type="ARBA" id="ARBA00004196"/>
    </source>
</evidence>
<evidence type="ECO:0000256" key="4">
    <source>
        <dbReference type="SAM" id="MobiDB-lite"/>
    </source>
</evidence>
<evidence type="ECO:0000259" key="6">
    <source>
        <dbReference type="Pfam" id="PF13407"/>
    </source>
</evidence>
<accession>A0A1H0IWU3</accession>
<sequence>MSRKRSAGVTLVATSLVLAAALSGCGSSTAASSPSSSGSSSVSPSSAADSSGAPAGSAPAGKLKVAMVIKPLDNTYFGAMAKGAQDQAGKDGVALTVVAADNVNDDSGQAAKLNAMVTAGYDCYIVNPTSQTNLLTGLVPVSKANTPIVNLDLPIDTSAATKAGVKLTTYVGTNNETAGAAGGKAMISQIPAGSQVAMIGGLVGDPGSNARMKGFSDTVQGKLKVVQTVAADFDKAKAKSAANTILLANPDIKGFFTPSGDMALGIQQAVNEAGDKGKVAVIGVDGTQDQLKDIIAGGEPAAVEQFPYLMGAQSVQACVAAKAGKTVPAKVETPVLVVTKDNAQAALAAFPAPPAGFTVPNPFK</sequence>
<evidence type="ECO:0000313" key="7">
    <source>
        <dbReference type="EMBL" id="SDO35978.1"/>
    </source>
</evidence>
<dbReference type="PROSITE" id="PS51257">
    <property type="entry name" value="PROKAR_LIPOPROTEIN"/>
    <property type="match status" value="1"/>
</dbReference>
<organism evidence="7 8">
    <name type="scientific">Nakamurella panacisegetis</name>
    <dbReference type="NCBI Taxonomy" id="1090615"/>
    <lineage>
        <taxon>Bacteria</taxon>
        <taxon>Bacillati</taxon>
        <taxon>Actinomycetota</taxon>
        <taxon>Actinomycetes</taxon>
        <taxon>Nakamurellales</taxon>
        <taxon>Nakamurellaceae</taxon>
        <taxon>Nakamurella</taxon>
    </lineage>
</organism>
<feature type="domain" description="Periplasmic binding protein" evidence="6">
    <location>
        <begin position="65"/>
        <end position="325"/>
    </location>
</feature>
<dbReference type="SUPFAM" id="SSF53822">
    <property type="entry name" value="Periplasmic binding protein-like I"/>
    <property type="match status" value="1"/>
</dbReference>
<feature type="region of interest" description="Disordered" evidence="4">
    <location>
        <begin position="25"/>
        <end position="59"/>
    </location>
</feature>
<dbReference type="EMBL" id="LT629710">
    <property type="protein sequence ID" value="SDO35978.1"/>
    <property type="molecule type" value="Genomic_DNA"/>
</dbReference>
<reference evidence="7 8" key="1">
    <citation type="submission" date="2016-10" db="EMBL/GenBank/DDBJ databases">
        <authorList>
            <person name="de Groot N.N."/>
        </authorList>
    </citation>
    <scope>NUCLEOTIDE SEQUENCE [LARGE SCALE GENOMIC DNA]</scope>
    <source>
        <strain evidence="8">P4-7,KCTC 19426,CECT 7604</strain>
    </source>
</reference>
<dbReference type="GO" id="GO:0030313">
    <property type="term" value="C:cell envelope"/>
    <property type="evidence" value="ECO:0007669"/>
    <property type="project" value="UniProtKB-SubCell"/>
</dbReference>
<dbReference type="GO" id="GO:0030246">
    <property type="term" value="F:carbohydrate binding"/>
    <property type="evidence" value="ECO:0007669"/>
    <property type="project" value="UniProtKB-ARBA"/>
</dbReference>
<evidence type="ECO:0000313" key="8">
    <source>
        <dbReference type="Proteomes" id="UP000198741"/>
    </source>
</evidence>
<dbReference type="InterPro" id="IPR028082">
    <property type="entry name" value="Peripla_BP_I"/>
</dbReference>
<dbReference type="PANTHER" id="PTHR46847">
    <property type="entry name" value="D-ALLOSE-BINDING PERIPLASMIC PROTEIN-RELATED"/>
    <property type="match status" value="1"/>
</dbReference>
<dbReference type="InterPro" id="IPR025997">
    <property type="entry name" value="SBP_2_dom"/>
</dbReference>
<comment type="subcellular location">
    <subcellularLocation>
        <location evidence="1">Cell envelope</location>
    </subcellularLocation>
</comment>